<organism evidence="1 2">
    <name type="scientific">Amborella trichopoda</name>
    <dbReference type="NCBI Taxonomy" id="13333"/>
    <lineage>
        <taxon>Eukaryota</taxon>
        <taxon>Viridiplantae</taxon>
        <taxon>Streptophyta</taxon>
        <taxon>Embryophyta</taxon>
        <taxon>Tracheophyta</taxon>
        <taxon>Spermatophyta</taxon>
        <taxon>Magnoliopsida</taxon>
        <taxon>Amborellales</taxon>
        <taxon>Amborellaceae</taxon>
        <taxon>Amborella</taxon>
    </lineage>
</organism>
<protein>
    <submittedName>
        <fullName evidence="1">Uncharacterized protein</fullName>
    </submittedName>
</protein>
<name>W1NFE9_AMBTC</name>
<accession>W1NFE9</accession>
<gene>
    <name evidence="1" type="ORF">AMTR_s00137p00033100</name>
</gene>
<dbReference type="HOGENOM" id="CLU_1663151_0_0_1"/>
<dbReference type="eggNOG" id="ENOG502S4DD">
    <property type="taxonomic scope" value="Eukaryota"/>
</dbReference>
<dbReference type="AlphaFoldDB" id="W1NFE9"/>
<sequence length="159" mass="17695">MEEEADLERVIVEETAHAVKGSEEMENSINLILQRMEGFTFKVSELLEAGRTLFRQLSTQFEERIISIHQNQIEIWQEEIKELRVLDAANEEASGRLHGAQCLLHSAAIVSSSGETSHPTVIMDGGDNVHHNVGMAHASRSIVSVMNHCLQNPHGTLES</sequence>
<evidence type="ECO:0000313" key="2">
    <source>
        <dbReference type="Proteomes" id="UP000017836"/>
    </source>
</evidence>
<reference evidence="2" key="1">
    <citation type="journal article" date="2013" name="Science">
        <title>The Amborella genome and the evolution of flowering plants.</title>
        <authorList>
            <consortium name="Amborella Genome Project"/>
        </authorList>
    </citation>
    <scope>NUCLEOTIDE SEQUENCE [LARGE SCALE GENOMIC DNA]</scope>
</reference>
<evidence type="ECO:0000313" key="1">
    <source>
        <dbReference type="EMBL" id="ERM93900.1"/>
    </source>
</evidence>
<keyword evidence="2" id="KW-1185">Reference proteome</keyword>
<dbReference type="EMBL" id="KI397541">
    <property type="protein sequence ID" value="ERM93900.1"/>
    <property type="molecule type" value="Genomic_DNA"/>
</dbReference>
<proteinExistence type="predicted"/>
<dbReference type="PANTHER" id="PTHR35500">
    <property type="entry name" value="OS03G0108700 PROTEIN"/>
    <property type="match status" value="1"/>
</dbReference>
<dbReference type="Gramene" id="ERM93900">
    <property type="protein sequence ID" value="ERM93900"/>
    <property type="gene ID" value="AMTR_s00137p00033100"/>
</dbReference>
<dbReference type="Proteomes" id="UP000017836">
    <property type="component" value="Unassembled WGS sequence"/>
</dbReference>
<dbReference type="PANTHER" id="PTHR35500:SF1">
    <property type="entry name" value="OS03G0108700 PROTEIN"/>
    <property type="match status" value="1"/>
</dbReference>